<feature type="domain" description="E3 ubiquitin-protein ligase UBR1-like winged-helix" evidence="6">
    <location>
        <begin position="884"/>
        <end position="976"/>
    </location>
</feature>
<keyword evidence="8" id="KW-1185">Reference proteome</keyword>
<protein>
    <recommendedName>
        <fullName evidence="2">E3 ubiquitin-protein ligase</fullName>
        <ecNumber evidence="2">2.3.2.27</ecNumber>
    </recommendedName>
</protein>
<feature type="domain" description="E3 ubiquitin-protein ligase UBR-like C-terminal" evidence="5">
    <location>
        <begin position="1535"/>
        <end position="1974"/>
    </location>
</feature>
<keyword evidence="2" id="KW-0862">Zinc</keyword>
<dbReference type="InterPro" id="IPR014719">
    <property type="entry name" value="Ribosomal_bL12_C/ClpS-like"/>
</dbReference>
<feature type="region of interest" description="Disordered" evidence="3">
    <location>
        <begin position="307"/>
        <end position="339"/>
    </location>
</feature>
<comment type="similarity">
    <text evidence="2">Belongs to the E3 ubiquitin-protein ligase UBR1-like family.</text>
</comment>
<organism evidence="7 8">
    <name type="scientific">Thamnocephalis sphaerospora</name>
    <dbReference type="NCBI Taxonomy" id="78915"/>
    <lineage>
        <taxon>Eukaryota</taxon>
        <taxon>Fungi</taxon>
        <taxon>Fungi incertae sedis</taxon>
        <taxon>Zoopagomycota</taxon>
        <taxon>Zoopagomycotina</taxon>
        <taxon>Zoopagomycetes</taxon>
        <taxon>Zoopagales</taxon>
        <taxon>Sigmoideomycetaceae</taxon>
        <taxon>Thamnocephalis</taxon>
    </lineage>
</organism>
<dbReference type="EMBL" id="KZ992501">
    <property type="protein sequence ID" value="RKP09604.1"/>
    <property type="molecule type" value="Genomic_DNA"/>
</dbReference>
<dbReference type="GO" id="GO:0000151">
    <property type="term" value="C:ubiquitin ligase complex"/>
    <property type="evidence" value="ECO:0007669"/>
    <property type="project" value="TreeGrafter"/>
</dbReference>
<feature type="domain" description="Adaptor protein ClpS core" evidence="4">
    <location>
        <begin position="178"/>
        <end position="226"/>
    </location>
</feature>
<evidence type="ECO:0000313" key="8">
    <source>
        <dbReference type="Proteomes" id="UP000271241"/>
    </source>
</evidence>
<name>A0A4P9XTT2_9FUNG</name>
<evidence type="ECO:0000256" key="2">
    <source>
        <dbReference type="RuleBase" id="RU366018"/>
    </source>
</evidence>
<dbReference type="PANTHER" id="PTHR21497">
    <property type="entry name" value="UBIQUITIN LIGASE E3 ALPHA-RELATED"/>
    <property type="match status" value="1"/>
</dbReference>
<dbReference type="InterPro" id="IPR039164">
    <property type="entry name" value="UBR1-like"/>
</dbReference>
<dbReference type="Pfam" id="PF18995">
    <property type="entry name" value="PRT6_C"/>
    <property type="match status" value="1"/>
</dbReference>
<dbReference type="InterPro" id="IPR055194">
    <property type="entry name" value="UBR1-like_WH"/>
</dbReference>
<dbReference type="UniPathway" id="UPA00143"/>
<dbReference type="GO" id="GO:0061630">
    <property type="term" value="F:ubiquitin protein ligase activity"/>
    <property type="evidence" value="ECO:0007669"/>
    <property type="project" value="UniProtKB-UniRule"/>
</dbReference>
<accession>A0A4P9XTT2</accession>
<dbReference type="PANTHER" id="PTHR21497:SF24">
    <property type="entry name" value="E3 UBIQUITIN-PROTEIN LIGASE UBR1"/>
    <property type="match status" value="1"/>
</dbReference>
<evidence type="ECO:0000313" key="7">
    <source>
        <dbReference type="EMBL" id="RKP09604.1"/>
    </source>
</evidence>
<sequence length="1974" mass="220559">MGGSEADSDDEYSLDGFDARLLADADDTDDDEVQILSAHGVSGFAGVEYTAAQRGGICGHVFRPGESIYRCRGGCCDCGDPEAWVTEQRCKIHSSHEAPTTECEPLPDWLRERMRTVVATLLDHTLDTLARSPKEPKIKSIEKIRKDAACGLAEEERVLQAYNSANAPALMPETESSMLYACVLWNDETHSFDDVINCVKKALSCPKGAAKQVAEHVDTHGRAIIEESRSLPRLENISKQIAEISLGVHVRSARDTYREEQAGWIISWLVDVTSGRRGRLGARYGAAGLAAIKDAVCQVMCSNWNRSEESANTDTAAGDHGDDDEDEEASSDEESHEHAGYFEAPLSEEELRAFDVALRSNDLSTLSGIDGDVEMSTGEESAIASATEATQEAHAVGVSDANSDDLYDLPQLRKIRGRRDIRWRLDYLLLLDIRLWKETRTLLHELFIVTMMHSQQYKMAMGAIFARNYVYLADAYLNNDRAPETSVMHIAVQLLTTPTIATYLAASHQFFNTVLTLLRLHFLPDSSTDGDNERSIDAHINCNSAAFINRRFTHIFQDMRYMLGSQSSRAVIGRDARGLMNYLELLNLFQGMNPQHRAIDRHVEYESDTWMNAFQVTMLMARCVQPLAQCYAGDSATLASTLRRVLRHVGVWVSEEADGDADADDETHRDRINSGAPEMHAVTLAGCDYQVVKYAVSHQSVSFHHPMHWLLAELMRFVDLLDDEKLQAAGWRSFRNVALGFCQSPSLSVDQVVRTTLQRLQGILDYAVRVCAVIAQIKSGLWVRNGYSIRSQAHHYRDLSLRDAAYDNDIFLVQCGFAILDPSLMLATLLDRFELANWLVDPRQPHHVYDASQAIFMAEEMLHLVILAVSELSRAAKLSEEDEIVREICQATLRPIAYSELTRRVLERSSSHAKFDDILRQLCRFLPPDSINDHGRYELLPEYLPLVDVYYIYYSRNQRSEAEEVLKAYYAKRGEPYVHKPQVRKVSTGPFQRIGNVLHTRALCQVLFSAIWCAMQDPRANTDTLVDEALQLMLLALTDVNNEVALEGGEGAGRKAGFVHHAWTMRFTIKPPPENAAASAEAQNSPPSKREEECSLLELLLRLSVLENFKDHQVKVQYVIDHIGQLGGEQPLAVTAEWRRVRQQAPSSDDREAKRPRPNAKELQAKIMSEFAQAQQSFMDNYAHLMDEDDEDDDDLYGTGAAEADSADKDDGAAEMPTAEEIEAAWQFPAGTCMVCKEETGPDMVYGMLGLVQPSSHVRHTALGDADQMVEVLELPSRLDRDLSEWRTRQAEAGAEGKPWLGRGAPWSRRPGLTISTCGHFVHLRCFESYVAAIQQRQDQQPARNHPEDVSLKEYMCPLCRSLGNMFLPMFGRHKRDRIRRPAQDGIASLDEWLAGYAPALIERICAGGHTQAPAIPSRQSYAATLDANTDFGTQDEAQDDAARLAYDWLRPQSVTNRFRNSVAHMFQDLVQGIISTASISDTDTLVHLRSEEVAELLGHTLNATELDEIRRTFARFAEVTRMTWRHAGIDWFENIPCDKRLAAIDLLADIYGYTICSAEIVARGIGASASATERAAISGNHDVSVIDTIPDATLSLLRHLAEAMATYAELLMQNSSMERTLRGHAVGRLRQISHISADRSEHKSLLHEDLFLILAELAQFSIGKLDVDIWHVMGTLYVAELVKTVVGLAEYVVTFGERAARWINDTRFANWSLSEDEVIASANDASEVEALCSLAKSVLADAGLDDAQIVELFTRIDGPHLFKLVRTFALPFLRRCAILLFTRFAMPLPTAPTAATAEFDRLCAQLSLPSFTELNRVLVGGGKLRDLVRHWCTLHAEQARTTLGHDIDHTILSKAHLSTISLQQPGIYELVPLPTKLDRLFELTMLRTCRKCHQRPTQPALCLVCGVLLCSQGFCCIENGRGECHMHMQNCCGETGIFLLLKRCVLLFLHRNNGSFQTAPYLDIHGEADVGLK</sequence>
<comment type="pathway">
    <text evidence="1 2">Protein modification; protein ubiquitination.</text>
</comment>
<feature type="compositionally biased region" description="Acidic residues" evidence="3">
    <location>
        <begin position="321"/>
        <end position="332"/>
    </location>
</feature>
<dbReference type="Pfam" id="PF02617">
    <property type="entry name" value="ClpS"/>
    <property type="match status" value="1"/>
</dbReference>
<dbReference type="OrthoDB" id="26387at2759"/>
<dbReference type="STRING" id="78915.A0A4P9XTT2"/>
<dbReference type="EC" id="2.3.2.27" evidence="2"/>
<dbReference type="GO" id="GO:0008270">
    <property type="term" value="F:zinc ion binding"/>
    <property type="evidence" value="ECO:0007669"/>
    <property type="project" value="UniProtKB-UniRule"/>
</dbReference>
<keyword evidence="2" id="KW-0479">Metal-binding</keyword>
<dbReference type="GO" id="GO:0005737">
    <property type="term" value="C:cytoplasm"/>
    <property type="evidence" value="ECO:0007669"/>
    <property type="project" value="TreeGrafter"/>
</dbReference>
<evidence type="ECO:0000256" key="1">
    <source>
        <dbReference type="ARBA" id="ARBA00004906"/>
    </source>
</evidence>
<keyword evidence="2" id="KW-0833">Ubl conjugation pathway</keyword>
<dbReference type="Pfam" id="PF22960">
    <property type="entry name" value="WHD_UBR1"/>
    <property type="match status" value="1"/>
</dbReference>
<dbReference type="Gene3D" id="3.30.1390.10">
    <property type="match status" value="1"/>
</dbReference>
<dbReference type="GO" id="GO:0016567">
    <property type="term" value="P:protein ubiquitination"/>
    <property type="evidence" value="ECO:0007669"/>
    <property type="project" value="UniProtKB-UniRule"/>
</dbReference>
<dbReference type="InterPro" id="IPR003769">
    <property type="entry name" value="ClpS_core"/>
</dbReference>
<evidence type="ECO:0000259" key="4">
    <source>
        <dbReference type="Pfam" id="PF02617"/>
    </source>
</evidence>
<keyword evidence="2" id="KW-0808">Transferase</keyword>
<dbReference type="Proteomes" id="UP000271241">
    <property type="component" value="Unassembled WGS sequence"/>
</dbReference>
<evidence type="ECO:0000259" key="6">
    <source>
        <dbReference type="Pfam" id="PF22960"/>
    </source>
</evidence>
<comment type="function">
    <text evidence="2">Ubiquitin ligase protein which is a component of the N-end rule pathway. Recognizes and binds to proteins bearing specific N-terminal residues that are destabilizing according to the N-end rule, leading to their ubiquitination and subsequent degradation.</text>
</comment>
<dbReference type="InterPro" id="IPR044046">
    <property type="entry name" value="E3_ligase_UBR-like_C"/>
</dbReference>
<dbReference type="CDD" id="cd16482">
    <property type="entry name" value="RING-H2_UBR1-like"/>
    <property type="match status" value="1"/>
</dbReference>
<gene>
    <name evidence="7" type="ORF">THASP1DRAFT_14054</name>
</gene>
<dbReference type="SUPFAM" id="SSF54736">
    <property type="entry name" value="ClpS-like"/>
    <property type="match status" value="1"/>
</dbReference>
<evidence type="ECO:0000259" key="5">
    <source>
        <dbReference type="Pfam" id="PF18995"/>
    </source>
</evidence>
<evidence type="ECO:0000256" key="3">
    <source>
        <dbReference type="SAM" id="MobiDB-lite"/>
    </source>
</evidence>
<dbReference type="GO" id="GO:0071596">
    <property type="term" value="P:ubiquitin-dependent protein catabolic process via the N-end rule pathway"/>
    <property type="evidence" value="ECO:0007669"/>
    <property type="project" value="UniProtKB-UniRule"/>
</dbReference>
<feature type="region of interest" description="Disordered" evidence="3">
    <location>
        <begin position="1188"/>
        <end position="1214"/>
    </location>
</feature>
<comment type="catalytic activity">
    <reaction evidence="2">
        <text>S-ubiquitinyl-[E2 ubiquitin-conjugating enzyme]-L-cysteine + [acceptor protein]-L-lysine = [E2 ubiquitin-conjugating enzyme]-L-cysteine + N(6)-ubiquitinyl-[acceptor protein]-L-lysine.</text>
        <dbReference type="EC" id="2.3.2.27"/>
    </reaction>
</comment>
<proteinExistence type="inferred from homology"/>
<keyword evidence="2" id="KW-0863">Zinc-finger</keyword>
<reference evidence="8" key="1">
    <citation type="journal article" date="2018" name="Nat. Microbiol.">
        <title>Leveraging single-cell genomics to expand the fungal tree of life.</title>
        <authorList>
            <person name="Ahrendt S.R."/>
            <person name="Quandt C.A."/>
            <person name="Ciobanu D."/>
            <person name="Clum A."/>
            <person name="Salamov A."/>
            <person name="Andreopoulos B."/>
            <person name="Cheng J.F."/>
            <person name="Woyke T."/>
            <person name="Pelin A."/>
            <person name="Henrissat B."/>
            <person name="Reynolds N.K."/>
            <person name="Benny G.L."/>
            <person name="Smith M.E."/>
            <person name="James T.Y."/>
            <person name="Grigoriev I.V."/>
        </authorList>
    </citation>
    <scope>NUCLEOTIDE SEQUENCE [LARGE SCALE GENOMIC DNA]</scope>
    <source>
        <strain evidence="8">RSA 1356</strain>
    </source>
</reference>